<accession>A0A8H4TXW9</accession>
<feature type="domain" description="CCHC-type" evidence="8">
    <location>
        <begin position="333"/>
        <end position="349"/>
    </location>
</feature>
<sequence>MAAKDFYPGEVINLESSEDEVSPVSKKRSLEDAEGSDPSGDESYLAPGSKRLKTGLPPTAGSRVHTKTEQHGEGISHGAEREISIKEGSHNPELSKPSSTQSSTPGESAPGESTEIPNYRHGSLSFIVPNLAHKKDGSWLNRFEDWVRVFHTLNSDQSHAVTPSLAQTVYAHYIEHHAGLKPKKRRSAKQVSKELESTGALTALLESLQTTGPALDGAVKQPHKATSQKSKSSRASSISEGEIAEEADGHDSDSDVEYEPSLSKNERRTTTSRQTSLKDYGFQANAGPSSRSAPNGDQTPIMPINTTRNVPTGSEALEQQRRYFPSASDSTQMCLLCGRNTHLALNCPTLICSFCGSLEHGDICCPSRQRCDKCSQLGHQAAQCTEKLRLAEEEGLICAYCDSADHHERHCIQVCRSFWPDASTIRKVVFLSASCSLCGSDRHFSTDCKSRRDAVSNPTWSIENRDQYIDPECGLMAIEESTRGPQSARTTRAPELKIRGHAARTTNVHYSESDDSEVEFLGHRPVKQRASLGQIRMASNIQMPASANTQN</sequence>
<dbReference type="InterPro" id="IPR001878">
    <property type="entry name" value="Znf_CCHC"/>
</dbReference>
<evidence type="ECO:0000259" key="8">
    <source>
        <dbReference type="SMART" id="SM00343"/>
    </source>
</evidence>
<comment type="subcellular location">
    <subcellularLocation>
        <location evidence="1">Nucleus</location>
    </subcellularLocation>
</comment>
<evidence type="ECO:0000313" key="9">
    <source>
        <dbReference type="EMBL" id="KAF4966156.1"/>
    </source>
</evidence>
<feature type="region of interest" description="Disordered" evidence="7">
    <location>
        <begin position="214"/>
        <end position="310"/>
    </location>
</feature>
<dbReference type="GO" id="GO:0071038">
    <property type="term" value="P:TRAMP-dependent tRNA surveillance pathway"/>
    <property type="evidence" value="ECO:0007669"/>
    <property type="project" value="TreeGrafter"/>
</dbReference>
<evidence type="ECO:0000313" key="10">
    <source>
        <dbReference type="Proteomes" id="UP000635477"/>
    </source>
</evidence>
<proteinExistence type="predicted"/>
<dbReference type="PANTHER" id="PTHR46543">
    <property type="entry name" value="ZINC FINGER CCHC DOMAIN-CONTAINING PROTEIN 7"/>
    <property type="match status" value="1"/>
</dbReference>
<dbReference type="GO" id="GO:0003723">
    <property type="term" value="F:RNA binding"/>
    <property type="evidence" value="ECO:0007669"/>
    <property type="project" value="TreeGrafter"/>
</dbReference>
<feature type="domain" description="CCHC-type" evidence="8">
    <location>
        <begin position="351"/>
        <end position="367"/>
    </location>
</feature>
<keyword evidence="2" id="KW-0479">Metal-binding</keyword>
<dbReference type="InterPro" id="IPR036875">
    <property type="entry name" value="Znf_CCHC_sf"/>
</dbReference>
<evidence type="ECO:0000256" key="3">
    <source>
        <dbReference type="ARBA" id="ARBA00022737"/>
    </source>
</evidence>
<dbReference type="GO" id="GO:0071031">
    <property type="term" value="P:nuclear mRNA surveillance of mRNA 3'-end processing"/>
    <property type="evidence" value="ECO:0007669"/>
    <property type="project" value="TreeGrafter"/>
</dbReference>
<dbReference type="InterPro" id="IPR051644">
    <property type="entry name" value="TRAMP_AT-DNA-binding"/>
</dbReference>
<keyword evidence="10" id="KW-1185">Reference proteome</keyword>
<name>A0A8H4TXW9_9HYPO</name>
<keyword evidence="4" id="KW-0863">Zinc-finger</keyword>
<evidence type="ECO:0000256" key="6">
    <source>
        <dbReference type="ARBA" id="ARBA00023242"/>
    </source>
</evidence>
<feature type="region of interest" description="Disordered" evidence="7">
    <location>
        <begin position="1"/>
        <end position="117"/>
    </location>
</feature>
<dbReference type="SUPFAM" id="SSF57756">
    <property type="entry name" value="Retrovirus zinc finger-like domains"/>
    <property type="match status" value="1"/>
</dbReference>
<reference evidence="9" key="1">
    <citation type="journal article" date="2020" name="BMC Genomics">
        <title>Correction to: Identification and distribution of gene clusters required for synthesis of sphingolipid metabolism inhibitors in diverse species of the filamentous fungus Fusarium.</title>
        <authorList>
            <person name="Kim H.S."/>
            <person name="Lohmar J.M."/>
            <person name="Busman M."/>
            <person name="Brown D.W."/>
            <person name="Naumann T.A."/>
            <person name="Divon H.H."/>
            <person name="Lysoe E."/>
            <person name="Uhlig S."/>
            <person name="Proctor R.H."/>
        </authorList>
    </citation>
    <scope>NUCLEOTIDE SEQUENCE</scope>
    <source>
        <strain evidence="9">NRRL 22465</strain>
    </source>
</reference>
<gene>
    <name evidence="9" type="ORF">FZEAL_10682</name>
</gene>
<evidence type="ECO:0000256" key="1">
    <source>
        <dbReference type="ARBA" id="ARBA00004123"/>
    </source>
</evidence>
<dbReference type="GO" id="GO:0071039">
    <property type="term" value="P:nuclear polyadenylation-dependent CUT catabolic process"/>
    <property type="evidence" value="ECO:0007669"/>
    <property type="project" value="TreeGrafter"/>
</dbReference>
<dbReference type="GO" id="GO:0008270">
    <property type="term" value="F:zinc ion binding"/>
    <property type="evidence" value="ECO:0007669"/>
    <property type="project" value="UniProtKB-KW"/>
</dbReference>
<feature type="compositionally biased region" description="Polar residues" evidence="7">
    <location>
        <begin position="286"/>
        <end position="310"/>
    </location>
</feature>
<keyword evidence="5" id="KW-0862">Zinc</keyword>
<feature type="domain" description="CCHC-type" evidence="8">
    <location>
        <begin position="434"/>
        <end position="450"/>
    </location>
</feature>
<dbReference type="GO" id="GO:0071037">
    <property type="term" value="P:nuclear polyadenylation-dependent snRNA catabolic process"/>
    <property type="evidence" value="ECO:0007669"/>
    <property type="project" value="TreeGrafter"/>
</dbReference>
<feature type="compositionally biased region" description="Basic and acidic residues" evidence="7">
    <location>
        <begin position="66"/>
        <end position="90"/>
    </location>
</feature>
<keyword evidence="6" id="KW-0539">Nucleus</keyword>
<feature type="compositionally biased region" description="Polar residues" evidence="7">
    <location>
        <begin position="96"/>
        <end position="106"/>
    </location>
</feature>
<dbReference type="GO" id="GO:0071035">
    <property type="term" value="P:nuclear polyadenylation-dependent rRNA catabolic process"/>
    <property type="evidence" value="ECO:0007669"/>
    <property type="project" value="TreeGrafter"/>
</dbReference>
<dbReference type="SMART" id="SM00343">
    <property type="entry name" value="ZnF_C2HC"/>
    <property type="match status" value="5"/>
</dbReference>
<dbReference type="OrthoDB" id="7608935at2759"/>
<dbReference type="PANTHER" id="PTHR46543:SF1">
    <property type="entry name" value="ZINC FINGER CCHC DOMAIN-CONTAINING PROTEIN 7"/>
    <property type="match status" value="1"/>
</dbReference>
<evidence type="ECO:0000256" key="2">
    <source>
        <dbReference type="ARBA" id="ARBA00022723"/>
    </source>
</evidence>
<dbReference type="AlphaFoldDB" id="A0A8H4TXW9"/>
<dbReference type="EMBL" id="JABEYC010001335">
    <property type="protein sequence ID" value="KAF4966156.1"/>
    <property type="molecule type" value="Genomic_DNA"/>
</dbReference>
<keyword evidence="3" id="KW-0677">Repeat</keyword>
<dbReference type="GO" id="GO:0031499">
    <property type="term" value="C:TRAMP complex"/>
    <property type="evidence" value="ECO:0007669"/>
    <property type="project" value="TreeGrafter"/>
</dbReference>
<feature type="non-terminal residue" evidence="9">
    <location>
        <position position="551"/>
    </location>
</feature>
<organism evidence="9 10">
    <name type="scientific">Fusarium zealandicum</name>
    <dbReference type="NCBI Taxonomy" id="1053134"/>
    <lineage>
        <taxon>Eukaryota</taxon>
        <taxon>Fungi</taxon>
        <taxon>Dikarya</taxon>
        <taxon>Ascomycota</taxon>
        <taxon>Pezizomycotina</taxon>
        <taxon>Sordariomycetes</taxon>
        <taxon>Hypocreomycetidae</taxon>
        <taxon>Hypocreales</taxon>
        <taxon>Nectriaceae</taxon>
        <taxon>Fusarium</taxon>
        <taxon>Fusarium staphyleae species complex</taxon>
    </lineage>
</organism>
<comment type="caution">
    <text evidence="9">The sequence shown here is derived from an EMBL/GenBank/DDBJ whole genome shotgun (WGS) entry which is preliminary data.</text>
</comment>
<evidence type="ECO:0000256" key="5">
    <source>
        <dbReference type="ARBA" id="ARBA00022833"/>
    </source>
</evidence>
<feature type="domain" description="CCHC-type" evidence="8">
    <location>
        <begin position="397"/>
        <end position="413"/>
    </location>
</feature>
<feature type="compositionally biased region" description="Low complexity" evidence="7">
    <location>
        <begin position="224"/>
        <end position="241"/>
    </location>
</feature>
<dbReference type="GO" id="GO:0071036">
    <property type="term" value="P:nuclear polyadenylation-dependent snoRNA catabolic process"/>
    <property type="evidence" value="ECO:0007669"/>
    <property type="project" value="TreeGrafter"/>
</dbReference>
<evidence type="ECO:0000256" key="4">
    <source>
        <dbReference type="ARBA" id="ARBA00022771"/>
    </source>
</evidence>
<dbReference type="Proteomes" id="UP000635477">
    <property type="component" value="Unassembled WGS sequence"/>
</dbReference>
<reference evidence="9" key="2">
    <citation type="submission" date="2020-05" db="EMBL/GenBank/DDBJ databases">
        <authorList>
            <person name="Kim H.-S."/>
            <person name="Proctor R.H."/>
            <person name="Brown D.W."/>
        </authorList>
    </citation>
    <scope>NUCLEOTIDE SEQUENCE</scope>
    <source>
        <strain evidence="9">NRRL 22465</strain>
    </source>
</reference>
<evidence type="ECO:0000256" key="7">
    <source>
        <dbReference type="SAM" id="MobiDB-lite"/>
    </source>
</evidence>
<protein>
    <recommendedName>
        <fullName evidence="8">CCHC-type domain-containing protein</fullName>
    </recommendedName>
</protein>
<feature type="domain" description="CCHC-type" evidence="8">
    <location>
        <begin position="370"/>
        <end position="386"/>
    </location>
</feature>